<dbReference type="eggNOG" id="ENOG502QPQA">
    <property type="taxonomic scope" value="Eukaryota"/>
</dbReference>
<name>A0A0D3F0G4_9ORYZ</name>
<dbReference type="PANTHER" id="PTHR23099">
    <property type="entry name" value="TRANSCRIPTIONAL REGULATOR"/>
    <property type="match status" value="1"/>
</dbReference>
<feature type="region of interest" description="Disordered" evidence="1">
    <location>
        <begin position="267"/>
        <end position="310"/>
    </location>
</feature>
<dbReference type="PANTHER" id="PTHR23099:SF0">
    <property type="entry name" value="GERM CELL NUCLEAR ACIDIC PROTEIN"/>
    <property type="match status" value="1"/>
</dbReference>
<organism evidence="3">
    <name type="scientific">Oryza barthii</name>
    <dbReference type="NCBI Taxonomy" id="65489"/>
    <lineage>
        <taxon>Eukaryota</taxon>
        <taxon>Viridiplantae</taxon>
        <taxon>Streptophyta</taxon>
        <taxon>Embryophyta</taxon>
        <taxon>Tracheophyta</taxon>
        <taxon>Spermatophyta</taxon>
        <taxon>Magnoliopsida</taxon>
        <taxon>Liliopsida</taxon>
        <taxon>Poales</taxon>
        <taxon>Poaceae</taxon>
        <taxon>BOP clade</taxon>
        <taxon>Oryzoideae</taxon>
        <taxon>Oryzeae</taxon>
        <taxon>Oryzinae</taxon>
        <taxon>Oryza</taxon>
    </lineage>
</organism>
<feature type="compositionally biased region" description="Acidic residues" evidence="1">
    <location>
        <begin position="289"/>
        <end position="310"/>
    </location>
</feature>
<keyword evidence="2" id="KW-0732">Signal</keyword>
<reference evidence="3" key="1">
    <citation type="journal article" date="2009" name="Rice">
        <title>De Novo Next Generation Sequencing of Plant Genomes.</title>
        <authorList>
            <person name="Rounsley S."/>
            <person name="Marri P.R."/>
            <person name="Yu Y."/>
            <person name="He R."/>
            <person name="Sisneros N."/>
            <person name="Goicoechea J.L."/>
            <person name="Lee S.J."/>
            <person name="Angelova A."/>
            <person name="Kudrna D."/>
            <person name="Luo M."/>
            <person name="Affourtit J."/>
            <person name="Desany B."/>
            <person name="Knight J."/>
            <person name="Niazi F."/>
            <person name="Egholm M."/>
            <person name="Wing R.A."/>
        </authorList>
    </citation>
    <scope>NUCLEOTIDE SEQUENCE [LARGE SCALE GENOMIC DNA]</scope>
    <source>
        <strain evidence="3">cv. IRGC 105608</strain>
    </source>
</reference>
<dbReference type="Proteomes" id="UP000026960">
    <property type="component" value="Chromosome 2"/>
</dbReference>
<dbReference type="PaxDb" id="65489-OBART02G03150.1"/>
<dbReference type="AlphaFoldDB" id="A0A0D3F0G4"/>
<feature type="region of interest" description="Disordered" evidence="1">
    <location>
        <begin position="457"/>
        <end position="531"/>
    </location>
</feature>
<proteinExistence type="predicted"/>
<feature type="compositionally biased region" description="Basic and acidic residues" evidence="1">
    <location>
        <begin position="391"/>
        <end position="403"/>
    </location>
</feature>
<keyword evidence="4" id="KW-1185">Reference proteome</keyword>
<sequence length="587" mass="64127">MLQAPAVVALAAVLAASTSPATAAAAAADPAPQEEAAAEGGAASTLCNVPPTLSGEDKQAEKIKHPKSASAMRCTSKCVSTCVLGGAGSPGVDGPFNIRRLFEIDACVQYNGCKWKGGKLRLEKAKEHYLTRLKREWEQEAAAAQEMPASADVESKKEKLEPNKAVLDSTKINIYFPKLRKVKALPFKGTGKHKYSFRHIEVPSYPIHFCDCEEHCGPPEAANDEYASVLDAAAYEKERSIMNSVMSKLFEKENDHLDSMEIQNHGVDFDAAEPSNARNELQMDKREETSEEDLDDQMEETEDPSEEELDDLVLNIVTRKPKSSVAQLNSEKQAADKDSRFRKRQQFEESSLQKRHKSSDFSETRNRKQSFPAISGAIQNEQKSSDLSGKGTHEFSSELDGDKSSASVQDVEALADSSTRNGSEQNSLASEPKRVSLWTQKSAWRDLVGGMGSASFSLSQILPNTNPAPPKVSNATEASASHAESRTKVKPSGKSLKPSEAATQLLPEQKMPTSSMAMLSSERKENNKLEKERVVPKITIGEVCPFMRNSESEKQWSKAKKVLTGFIKKGNESTGSNVGKGKPSTRR</sequence>
<dbReference type="Gramene" id="OBART02G03150.1">
    <property type="protein sequence ID" value="OBART02G03150.1"/>
    <property type="gene ID" value="OBART02G03150"/>
</dbReference>
<evidence type="ECO:0000256" key="1">
    <source>
        <dbReference type="SAM" id="MobiDB-lite"/>
    </source>
</evidence>
<accession>A0A0D3F0G4</accession>
<reference evidence="3" key="2">
    <citation type="submission" date="2015-03" db="UniProtKB">
        <authorList>
            <consortium name="EnsemblPlants"/>
        </authorList>
    </citation>
    <scope>IDENTIFICATION</scope>
</reference>
<dbReference type="GO" id="GO:0005634">
    <property type="term" value="C:nucleus"/>
    <property type="evidence" value="ECO:0007669"/>
    <property type="project" value="TreeGrafter"/>
</dbReference>
<evidence type="ECO:0000313" key="3">
    <source>
        <dbReference type="EnsemblPlants" id="OBART02G03150.1"/>
    </source>
</evidence>
<feature type="chain" id="PRO_5002261261" evidence="2">
    <location>
        <begin position="24"/>
        <end position="587"/>
    </location>
</feature>
<dbReference type="STRING" id="65489.A0A0D3F0G4"/>
<feature type="signal peptide" evidence="2">
    <location>
        <begin position="1"/>
        <end position="23"/>
    </location>
</feature>
<dbReference type="EnsemblPlants" id="OBART02G03150.1">
    <property type="protein sequence ID" value="OBART02G03150.1"/>
    <property type="gene ID" value="OBART02G03150"/>
</dbReference>
<feature type="compositionally biased region" description="Polar residues" evidence="1">
    <location>
        <begin position="416"/>
        <end position="429"/>
    </location>
</feature>
<evidence type="ECO:0000313" key="4">
    <source>
        <dbReference type="Proteomes" id="UP000026960"/>
    </source>
</evidence>
<evidence type="ECO:0000256" key="2">
    <source>
        <dbReference type="SAM" id="SignalP"/>
    </source>
</evidence>
<feature type="region of interest" description="Disordered" evidence="1">
    <location>
        <begin position="323"/>
        <end position="436"/>
    </location>
</feature>
<feature type="compositionally biased region" description="Basic and acidic residues" evidence="1">
    <location>
        <begin position="521"/>
        <end position="531"/>
    </location>
</feature>
<protein>
    <submittedName>
        <fullName evidence="3">Uncharacterized protein</fullName>
    </submittedName>
</protein>
<feature type="compositionally biased region" description="Polar residues" evidence="1">
    <location>
        <begin position="377"/>
        <end position="387"/>
    </location>
</feature>
<dbReference type="HOGENOM" id="CLU_021819_1_0_1"/>